<dbReference type="AlphaFoldDB" id="A0A6M3K688"/>
<name>A0A6M3K688_9ZZZZ</name>
<sequence length="82" mass="8759">MTTFDVYRTELTKVALADAVKDYRARHGKLPAGLTVHTSKAADALAVVGNGVKVLPVAPSGGCLSTEFWLADERRDNDGNND</sequence>
<dbReference type="EMBL" id="MT142849">
    <property type="protein sequence ID" value="QJA89495.1"/>
    <property type="molecule type" value="Genomic_DNA"/>
</dbReference>
<evidence type="ECO:0000313" key="1">
    <source>
        <dbReference type="EMBL" id="QJA77501.1"/>
    </source>
</evidence>
<evidence type="ECO:0000313" key="3">
    <source>
        <dbReference type="EMBL" id="QJI03155.1"/>
    </source>
</evidence>
<evidence type="ECO:0000313" key="2">
    <source>
        <dbReference type="EMBL" id="QJA89495.1"/>
    </source>
</evidence>
<protein>
    <submittedName>
        <fullName evidence="1">Uncharacterized protein</fullName>
    </submittedName>
</protein>
<gene>
    <name evidence="1" type="ORF">MM415A01297_0002</name>
    <name evidence="2" type="ORF">MM415B02543_0009</name>
    <name evidence="3" type="ORF">TM448B04152_0004</name>
</gene>
<accession>A0A6M3K688</accession>
<dbReference type="EMBL" id="MT142286">
    <property type="protein sequence ID" value="QJA77501.1"/>
    <property type="molecule type" value="Genomic_DNA"/>
</dbReference>
<dbReference type="EMBL" id="MT145063">
    <property type="protein sequence ID" value="QJI03155.1"/>
    <property type="molecule type" value="Genomic_DNA"/>
</dbReference>
<proteinExistence type="predicted"/>
<reference evidence="1" key="1">
    <citation type="submission" date="2020-03" db="EMBL/GenBank/DDBJ databases">
        <title>The deep terrestrial virosphere.</title>
        <authorList>
            <person name="Holmfeldt K."/>
            <person name="Nilsson E."/>
            <person name="Simone D."/>
            <person name="Lopez-Fernandez M."/>
            <person name="Wu X."/>
            <person name="de Brujin I."/>
            <person name="Lundin D."/>
            <person name="Andersson A."/>
            <person name="Bertilsson S."/>
            <person name="Dopson M."/>
        </authorList>
    </citation>
    <scope>NUCLEOTIDE SEQUENCE</scope>
    <source>
        <strain evidence="1">MM415A01297</strain>
        <strain evidence="2">MM415B02543</strain>
        <strain evidence="3">TM448B04152</strain>
    </source>
</reference>
<organism evidence="1">
    <name type="scientific">viral metagenome</name>
    <dbReference type="NCBI Taxonomy" id="1070528"/>
    <lineage>
        <taxon>unclassified sequences</taxon>
        <taxon>metagenomes</taxon>
        <taxon>organismal metagenomes</taxon>
    </lineage>
</organism>